<keyword evidence="7" id="KW-1185">Reference proteome</keyword>
<dbReference type="InterPro" id="IPR001138">
    <property type="entry name" value="Zn2Cys6_DnaBD"/>
</dbReference>
<keyword evidence="3" id="KW-0539">Nucleus</keyword>
<dbReference type="SMART" id="SM00066">
    <property type="entry name" value="GAL4"/>
    <property type="match status" value="1"/>
</dbReference>
<evidence type="ECO:0000256" key="3">
    <source>
        <dbReference type="ARBA" id="ARBA00023242"/>
    </source>
</evidence>
<dbReference type="Proteomes" id="UP000554235">
    <property type="component" value="Unassembled WGS sequence"/>
</dbReference>
<sequence>MPETTSIPELSRLCHDTNKSRINKHRRLSTIFWQLYLPSKALELSVAAAMSPPPDTDTAQPRSQRILACTLCQQRKIKCDRRFPCSNCVRHQITCVPATQTRPRRRRFPERELLDRLRQYEDLLRQNNVKFEPLHKGSVAADKVSVEAYASDNEQPETEGPDTPSTSSKPGGSYEAKNLWHAMSQGSRDPNDNVREVVFRNAWDQSFDNDDHILFGSRQKSVDLSTLHPEPVHIFRLWQIYLDNVNPLLKVTHTPSLQGRIIDAASNLKNVNPAMEALMFSIYCMATLSLAADDCQAIFGLSKEDLLTRFQFGCQQALLNSGFLRTGDRACLTALYLYLHSTRSGAHPRSISSMLGVAIRIAQRMGIQTESVNARCSVLEAEMRRRLWWSLMLFDARLSGLADHKPTILAPTWDCAVPLNVSDSELREEMKDPPKVQGKVSEALFAVVRSELGDFIRHSPFHLDFTSPALKAIAKELPGGGDLDTLEKFIEEKYLKFCDAQNPLHFMAIWTTRGYLSNCRLMQDYAKFLDPAVPDSEIRREAAMSHAMKWLECDTKLAISPLTKGFAWFLQLYFPFPAFIRLAQDIRAQPLGKKAEHAWEVMSDNYEARFGCKHLVHNPVFTPFTNVILQAWSAVEAASKQSGQALTIPRIVSNIKQSLAAAAQEPREVSAEQLDPIITLDGDFPMPDLMGFGNHGLFCDMIGQDQFAGMNLEIY</sequence>
<evidence type="ECO:0000313" key="7">
    <source>
        <dbReference type="Proteomes" id="UP000554235"/>
    </source>
</evidence>
<dbReference type="SMART" id="SM00906">
    <property type="entry name" value="Fungal_trans"/>
    <property type="match status" value="1"/>
</dbReference>
<proteinExistence type="predicted"/>
<comment type="subcellular location">
    <subcellularLocation>
        <location evidence="1">Nucleus</location>
    </subcellularLocation>
</comment>
<dbReference type="Pfam" id="PF00172">
    <property type="entry name" value="Zn_clus"/>
    <property type="match status" value="1"/>
</dbReference>
<name>A0A8H4PAX7_9HYPO</name>
<evidence type="ECO:0000256" key="1">
    <source>
        <dbReference type="ARBA" id="ARBA00004123"/>
    </source>
</evidence>
<dbReference type="OrthoDB" id="2269373at2759"/>
<feature type="region of interest" description="Disordered" evidence="4">
    <location>
        <begin position="149"/>
        <end position="175"/>
    </location>
</feature>
<dbReference type="InterPro" id="IPR050613">
    <property type="entry name" value="Sec_Metabolite_Reg"/>
</dbReference>
<dbReference type="PROSITE" id="PS50048">
    <property type="entry name" value="ZN2_CY6_FUNGAL_2"/>
    <property type="match status" value="1"/>
</dbReference>
<dbReference type="Gene3D" id="4.10.240.10">
    <property type="entry name" value="Zn(2)-C6 fungal-type DNA-binding domain"/>
    <property type="match status" value="1"/>
</dbReference>
<dbReference type="CDD" id="cd00067">
    <property type="entry name" value="GAL4"/>
    <property type="match status" value="1"/>
</dbReference>
<protein>
    <submittedName>
        <fullName evidence="6">Transcriptional regulatory</fullName>
    </submittedName>
</protein>
<feature type="domain" description="Zn(2)-C6 fungal-type" evidence="5">
    <location>
        <begin position="68"/>
        <end position="96"/>
    </location>
</feature>
<comment type="caution">
    <text evidence="6">The sequence shown here is derived from an EMBL/GenBank/DDBJ whole genome shotgun (WGS) entry which is preliminary data.</text>
</comment>
<dbReference type="SUPFAM" id="SSF57701">
    <property type="entry name" value="Zn2/Cys6 DNA-binding domain"/>
    <property type="match status" value="1"/>
</dbReference>
<dbReference type="GO" id="GO:0008270">
    <property type="term" value="F:zinc ion binding"/>
    <property type="evidence" value="ECO:0007669"/>
    <property type="project" value="InterPro"/>
</dbReference>
<evidence type="ECO:0000256" key="4">
    <source>
        <dbReference type="SAM" id="MobiDB-lite"/>
    </source>
</evidence>
<dbReference type="EMBL" id="JAADYS010000552">
    <property type="protein sequence ID" value="KAF4468839.1"/>
    <property type="molecule type" value="Genomic_DNA"/>
</dbReference>
<dbReference type="CDD" id="cd12148">
    <property type="entry name" value="fungal_TF_MHR"/>
    <property type="match status" value="1"/>
</dbReference>
<dbReference type="InterPro" id="IPR036864">
    <property type="entry name" value="Zn2-C6_fun-type_DNA-bd_sf"/>
</dbReference>
<reference evidence="6 7" key="1">
    <citation type="submission" date="2020-01" db="EMBL/GenBank/DDBJ databases">
        <title>Identification and distribution of gene clusters putatively required for synthesis of sphingolipid metabolism inhibitors in phylogenetically diverse species of the filamentous fungus Fusarium.</title>
        <authorList>
            <person name="Kim H.-S."/>
            <person name="Busman M."/>
            <person name="Brown D.W."/>
            <person name="Divon H."/>
            <person name="Uhlig S."/>
            <person name="Proctor R.H."/>
        </authorList>
    </citation>
    <scope>NUCLEOTIDE SEQUENCE [LARGE SCALE GENOMIC DNA]</scope>
    <source>
        <strain evidence="6 7">NRRL 20459</strain>
    </source>
</reference>
<evidence type="ECO:0000259" key="5">
    <source>
        <dbReference type="PROSITE" id="PS50048"/>
    </source>
</evidence>
<dbReference type="AlphaFoldDB" id="A0A8H4PAX7"/>
<dbReference type="PANTHER" id="PTHR31001">
    <property type="entry name" value="UNCHARACTERIZED TRANSCRIPTIONAL REGULATORY PROTEIN"/>
    <property type="match status" value="1"/>
</dbReference>
<dbReference type="GO" id="GO:0006351">
    <property type="term" value="P:DNA-templated transcription"/>
    <property type="evidence" value="ECO:0007669"/>
    <property type="project" value="InterPro"/>
</dbReference>
<accession>A0A8H4PAX7</accession>
<evidence type="ECO:0000313" key="6">
    <source>
        <dbReference type="EMBL" id="KAF4468839.1"/>
    </source>
</evidence>
<dbReference type="Pfam" id="PF04082">
    <property type="entry name" value="Fungal_trans"/>
    <property type="match status" value="1"/>
</dbReference>
<dbReference type="GO" id="GO:0005634">
    <property type="term" value="C:nucleus"/>
    <property type="evidence" value="ECO:0007669"/>
    <property type="project" value="UniProtKB-SubCell"/>
</dbReference>
<dbReference type="PANTHER" id="PTHR31001:SF45">
    <property type="entry name" value="ZN(II)2CYS6 TRANSCRIPTION FACTOR (EUROFUNG)"/>
    <property type="match status" value="1"/>
</dbReference>
<dbReference type="InterPro" id="IPR007219">
    <property type="entry name" value="XnlR_reg_dom"/>
</dbReference>
<dbReference type="GO" id="GO:0003677">
    <property type="term" value="F:DNA binding"/>
    <property type="evidence" value="ECO:0007669"/>
    <property type="project" value="InterPro"/>
</dbReference>
<gene>
    <name evidence="6" type="ORF">FALBO_4250</name>
</gene>
<dbReference type="GO" id="GO:0000981">
    <property type="term" value="F:DNA-binding transcription factor activity, RNA polymerase II-specific"/>
    <property type="evidence" value="ECO:0007669"/>
    <property type="project" value="InterPro"/>
</dbReference>
<evidence type="ECO:0000256" key="2">
    <source>
        <dbReference type="ARBA" id="ARBA00022723"/>
    </source>
</evidence>
<keyword evidence="2" id="KW-0479">Metal-binding</keyword>
<organism evidence="6 7">
    <name type="scientific">Fusarium albosuccineum</name>
    <dbReference type="NCBI Taxonomy" id="1237068"/>
    <lineage>
        <taxon>Eukaryota</taxon>
        <taxon>Fungi</taxon>
        <taxon>Dikarya</taxon>
        <taxon>Ascomycota</taxon>
        <taxon>Pezizomycotina</taxon>
        <taxon>Sordariomycetes</taxon>
        <taxon>Hypocreomycetidae</taxon>
        <taxon>Hypocreales</taxon>
        <taxon>Nectriaceae</taxon>
        <taxon>Fusarium</taxon>
        <taxon>Fusarium decemcellulare species complex</taxon>
    </lineage>
</organism>